<sequence length="73" mass="8152">MLNLFKLLFMERNIGIPDKIIRISLALVITGLLFKGIIPESLALIVLVPAGIFLLTGLFEYCPLYTAFGIRSR</sequence>
<evidence type="ECO:0000313" key="3">
    <source>
        <dbReference type="EMBL" id="SEE83532.1"/>
    </source>
</evidence>
<proteinExistence type="predicted"/>
<keyword evidence="1" id="KW-1133">Transmembrane helix</keyword>
<feature type="transmembrane region" description="Helical" evidence="1">
    <location>
        <begin position="44"/>
        <end position="68"/>
    </location>
</feature>
<dbReference type="Pfam" id="PF11127">
    <property type="entry name" value="YgaP-like_TM"/>
    <property type="match status" value="1"/>
</dbReference>
<feature type="domain" description="Inner membrane protein YgaP-like transmembrane" evidence="2">
    <location>
        <begin position="10"/>
        <end position="72"/>
    </location>
</feature>
<protein>
    <recommendedName>
        <fullName evidence="2">Inner membrane protein YgaP-like transmembrane domain-containing protein</fullName>
    </recommendedName>
</protein>
<accession>A0A1H5M2M6</accession>
<dbReference type="STRING" id="390640.SAMN04488034_102529"/>
<gene>
    <name evidence="3" type="ORF">SAMN04488034_102529</name>
</gene>
<dbReference type="InterPro" id="IPR021309">
    <property type="entry name" value="YgaP-like_TM"/>
</dbReference>
<dbReference type="Proteomes" id="UP000199448">
    <property type="component" value="Unassembled WGS sequence"/>
</dbReference>
<reference evidence="3 4" key="1">
    <citation type="submission" date="2016-10" db="EMBL/GenBank/DDBJ databases">
        <authorList>
            <person name="de Groot N.N."/>
        </authorList>
    </citation>
    <scope>NUCLEOTIDE SEQUENCE [LARGE SCALE GENOMIC DNA]</scope>
    <source>
        <strain evidence="3 4">DSM 23553</strain>
    </source>
</reference>
<evidence type="ECO:0000256" key="1">
    <source>
        <dbReference type="SAM" id="Phobius"/>
    </source>
</evidence>
<organism evidence="3 4">
    <name type="scientific">Salinimicrobium catena</name>
    <dbReference type="NCBI Taxonomy" id="390640"/>
    <lineage>
        <taxon>Bacteria</taxon>
        <taxon>Pseudomonadati</taxon>
        <taxon>Bacteroidota</taxon>
        <taxon>Flavobacteriia</taxon>
        <taxon>Flavobacteriales</taxon>
        <taxon>Flavobacteriaceae</taxon>
        <taxon>Salinimicrobium</taxon>
    </lineage>
</organism>
<dbReference type="EMBL" id="FNUG01000002">
    <property type="protein sequence ID" value="SEE83532.1"/>
    <property type="molecule type" value="Genomic_DNA"/>
</dbReference>
<evidence type="ECO:0000259" key="2">
    <source>
        <dbReference type="Pfam" id="PF11127"/>
    </source>
</evidence>
<name>A0A1H5M2M6_9FLAO</name>
<keyword evidence="1" id="KW-0472">Membrane</keyword>
<keyword evidence="1" id="KW-0812">Transmembrane</keyword>
<feature type="transmembrane region" description="Helical" evidence="1">
    <location>
        <begin position="20"/>
        <end position="38"/>
    </location>
</feature>
<dbReference type="AlphaFoldDB" id="A0A1H5M2M6"/>
<evidence type="ECO:0000313" key="4">
    <source>
        <dbReference type="Proteomes" id="UP000199448"/>
    </source>
</evidence>
<keyword evidence="4" id="KW-1185">Reference proteome</keyword>